<accession>A0ABR6ZME0</accession>
<dbReference type="EMBL" id="JACOGF010000002">
    <property type="protein sequence ID" value="MBC3916718.1"/>
    <property type="molecule type" value="Genomic_DNA"/>
</dbReference>
<dbReference type="SUPFAM" id="SSF54736">
    <property type="entry name" value="ClpS-like"/>
    <property type="match status" value="1"/>
</dbReference>
<name>A0ABR6ZME0_9BURK</name>
<dbReference type="Pfam" id="PF00542">
    <property type="entry name" value="Ribosomal_L12"/>
    <property type="match status" value="1"/>
</dbReference>
<keyword evidence="2" id="KW-0687">Ribonucleoprotein</keyword>
<evidence type="ECO:0000313" key="2">
    <source>
        <dbReference type="EMBL" id="MBC3916718.1"/>
    </source>
</evidence>
<dbReference type="Gene3D" id="3.30.1390.10">
    <property type="match status" value="1"/>
</dbReference>
<dbReference type="InterPro" id="IPR013823">
    <property type="entry name" value="Ribosomal_bL12_C"/>
</dbReference>
<sequence>MVSDFKCLDCKLQFSVGGYDSHRFWTGYSGFVLSVCRHCGTRHSIEVALHDRGEEFWKIFEIVIDVISEHSRVAMMMQLRQVKQMSLEEARQTINNLPFTFKQELTEDEAKDISEELSVLGIGTTIRVYEHRKNPHFGPLMTNKLRSPGSPNFSDEDEQRTVQLIDFEGNIFLENGDINSSITCAYCHKDQSLVRTWSPECNCPNCQGRLKITSEWIT</sequence>
<feature type="domain" description="Large ribosomal subunit protein bL12 C-terminal" evidence="1">
    <location>
        <begin position="60"/>
        <end position="121"/>
    </location>
</feature>
<dbReference type="Proteomes" id="UP000650424">
    <property type="component" value="Unassembled WGS sequence"/>
</dbReference>
<keyword evidence="3" id="KW-1185">Reference proteome</keyword>
<dbReference type="RefSeq" id="WP_186945963.1">
    <property type="nucleotide sequence ID" value="NZ_JACOGF010000002.1"/>
</dbReference>
<keyword evidence="2" id="KW-0689">Ribosomal protein</keyword>
<dbReference type="InterPro" id="IPR014719">
    <property type="entry name" value="Ribosomal_bL12_C/ClpS-like"/>
</dbReference>
<gene>
    <name evidence="2" type="ORF">H8L32_04465</name>
</gene>
<evidence type="ECO:0000313" key="3">
    <source>
        <dbReference type="Proteomes" id="UP000650424"/>
    </source>
</evidence>
<dbReference type="GO" id="GO:0005840">
    <property type="term" value="C:ribosome"/>
    <property type="evidence" value="ECO:0007669"/>
    <property type="project" value="UniProtKB-KW"/>
</dbReference>
<protein>
    <submittedName>
        <fullName evidence="2">Ribosomal protein L7/L12</fullName>
    </submittedName>
</protein>
<proteinExistence type="predicted"/>
<organism evidence="2 3">
    <name type="scientific">Undibacterium hunanense</name>
    <dbReference type="NCBI Taxonomy" id="2762292"/>
    <lineage>
        <taxon>Bacteria</taxon>
        <taxon>Pseudomonadati</taxon>
        <taxon>Pseudomonadota</taxon>
        <taxon>Betaproteobacteria</taxon>
        <taxon>Burkholderiales</taxon>
        <taxon>Oxalobacteraceae</taxon>
        <taxon>Undibacterium</taxon>
    </lineage>
</organism>
<comment type="caution">
    <text evidence="2">The sequence shown here is derived from an EMBL/GenBank/DDBJ whole genome shotgun (WGS) entry which is preliminary data.</text>
</comment>
<evidence type="ECO:0000259" key="1">
    <source>
        <dbReference type="Pfam" id="PF00542"/>
    </source>
</evidence>
<reference evidence="2 3" key="1">
    <citation type="submission" date="2020-08" db="EMBL/GenBank/DDBJ databases">
        <title>Novel species isolated from subtropical streams in China.</title>
        <authorList>
            <person name="Lu H."/>
        </authorList>
    </citation>
    <scope>NUCLEOTIDE SEQUENCE [LARGE SCALE GENOMIC DNA]</scope>
    <source>
        <strain evidence="2 3">CY18W</strain>
    </source>
</reference>